<sequence>MGVFDMLKGGSGGPEGYTPATGLGSDITAGGRRRRKSLRRKGARKGTHKRARKHYGGYSQQKHQQGGDRLAELEEKEAARTLTDEEEITELKQLRRRKVLEEKEAAGTLTDEGEITELKQLRRRKVLEEKEAAGTLTDEGEITELKQLRNPTGGGGSRRRKSRHSKKSHSKKTRGKKTSAWIKHVLQFAKDNKMKYFQALKDKRCRATYKSSK</sequence>
<accession>A0A6C0KSK0</accession>
<evidence type="ECO:0000313" key="2">
    <source>
        <dbReference type="EMBL" id="QHU19720.1"/>
    </source>
</evidence>
<dbReference type="EMBL" id="MN740954">
    <property type="protein sequence ID" value="QHU19720.1"/>
    <property type="molecule type" value="Genomic_DNA"/>
</dbReference>
<evidence type="ECO:0000256" key="1">
    <source>
        <dbReference type="SAM" id="MobiDB-lite"/>
    </source>
</evidence>
<name>A0A6C0KSK0_9ZZZZ</name>
<proteinExistence type="predicted"/>
<dbReference type="AlphaFoldDB" id="A0A6C0KSK0"/>
<organism evidence="2">
    <name type="scientific">viral metagenome</name>
    <dbReference type="NCBI Taxonomy" id="1070528"/>
    <lineage>
        <taxon>unclassified sequences</taxon>
        <taxon>metagenomes</taxon>
        <taxon>organismal metagenomes</taxon>
    </lineage>
</organism>
<feature type="region of interest" description="Disordered" evidence="1">
    <location>
        <begin position="1"/>
        <end position="70"/>
    </location>
</feature>
<feature type="region of interest" description="Disordered" evidence="1">
    <location>
        <begin position="130"/>
        <end position="181"/>
    </location>
</feature>
<feature type="compositionally biased region" description="Basic residues" evidence="1">
    <location>
        <begin position="157"/>
        <end position="177"/>
    </location>
</feature>
<reference evidence="2" key="1">
    <citation type="journal article" date="2020" name="Nature">
        <title>Giant virus diversity and host interactions through global metagenomics.</title>
        <authorList>
            <person name="Schulz F."/>
            <person name="Roux S."/>
            <person name="Paez-Espino D."/>
            <person name="Jungbluth S."/>
            <person name="Walsh D.A."/>
            <person name="Denef V.J."/>
            <person name="McMahon K.D."/>
            <person name="Konstantinidis K.T."/>
            <person name="Eloe-Fadrosh E.A."/>
            <person name="Kyrpides N.C."/>
            <person name="Woyke T."/>
        </authorList>
    </citation>
    <scope>NUCLEOTIDE SEQUENCE</scope>
    <source>
        <strain evidence="2">GVMAG-S-3300013014-113</strain>
    </source>
</reference>
<protein>
    <submittedName>
        <fullName evidence="2">Uncharacterized protein</fullName>
    </submittedName>
</protein>
<feature type="compositionally biased region" description="Basic residues" evidence="1">
    <location>
        <begin position="31"/>
        <end position="55"/>
    </location>
</feature>